<evidence type="ECO:0000313" key="4">
    <source>
        <dbReference type="Proteomes" id="UP001244011"/>
    </source>
</evidence>
<feature type="non-terminal residue" evidence="3">
    <location>
        <position position="150"/>
    </location>
</feature>
<gene>
    <name evidence="3" type="ORF">QBC33DRAFT_536620</name>
</gene>
<proteinExistence type="predicted"/>
<accession>A0AAJ0FPK4</accession>
<organism evidence="3 4">
    <name type="scientific">Phialemonium atrogriseum</name>
    <dbReference type="NCBI Taxonomy" id="1093897"/>
    <lineage>
        <taxon>Eukaryota</taxon>
        <taxon>Fungi</taxon>
        <taxon>Dikarya</taxon>
        <taxon>Ascomycota</taxon>
        <taxon>Pezizomycotina</taxon>
        <taxon>Sordariomycetes</taxon>
        <taxon>Sordariomycetidae</taxon>
        <taxon>Cephalothecales</taxon>
        <taxon>Cephalothecaceae</taxon>
        <taxon>Phialemonium</taxon>
    </lineage>
</organism>
<evidence type="ECO:0000256" key="1">
    <source>
        <dbReference type="SAM" id="MobiDB-lite"/>
    </source>
</evidence>
<sequence length="150" mass="16183">MRTTPLSLGALLLGLASAWEYPDCDPDNCYREMTNDRFYGEAQEFCPQFLAGTTTAPEAIPTNFENCEQDVNRVSSACSCITYTATYTPGTTTGYPTETQTGYPTETETGYPTGTETETGYPTGTETETGYPTGTETETGYPTGTETETG</sequence>
<keyword evidence="2" id="KW-0732">Signal</keyword>
<feature type="signal peptide" evidence="2">
    <location>
        <begin position="1"/>
        <end position="18"/>
    </location>
</feature>
<evidence type="ECO:0000256" key="2">
    <source>
        <dbReference type="SAM" id="SignalP"/>
    </source>
</evidence>
<reference evidence="3" key="1">
    <citation type="submission" date="2023-06" db="EMBL/GenBank/DDBJ databases">
        <title>Genome-scale phylogeny and comparative genomics of the fungal order Sordariales.</title>
        <authorList>
            <consortium name="Lawrence Berkeley National Laboratory"/>
            <person name="Hensen N."/>
            <person name="Bonometti L."/>
            <person name="Westerberg I."/>
            <person name="Brannstrom I.O."/>
            <person name="Guillou S."/>
            <person name="Cros-Aarteil S."/>
            <person name="Calhoun S."/>
            <person name="Haridas S."/>
            <person name="Kuo A."/>
            <person name="Mondo S."/>
            <person name="Pangilinan J."/>
            <person name="Riley R."/>
            <person name="Labutti K."/>
            <person name="Andreopoulos B."/>
            <person name="Lipzen A."/>
            <person name="Chen C."/>
            <person name="Yanf M."/>
            <person name="Daum C."/>
            <person name="Ng V."/>
            <person name="Clum A."/>
            <person name="Steindorff A."/>
            <person name="Ohm R."/>
            <person name="Martin F."/>
            <person name="Silar P."/>
            <person name="Natvig D."/>
            <person name="Lalanne C."/>
            <person name="Gautier V."/>
            <person name="Ament-Velasquez S.L."/>
            <person name="Kruys A."/>
            <person name="Hutchinson M.I."/>
            <person name="Powell A.J."/>
            <person name="Barry K."/>
            <person name="Miller A.N."/>
            <person name="Grigoriev I.V."/>
            <person name="Debuchy R."/>
            <person name="Gladieux P."/>
            <person name="Thoren M.H."/>
            <person name="Johannesson H."/>
        </authorList>
    </citation>
    <scope>NUCLEOTIDE SEQUENCE</scope>
    <source>
        <strain evidence="3">8032-3</strain>
    </source>
</reference>
<feature type="region of interest" description="Disordered" evidence="1">
    <location>
        <begin position="90"/>
        <end position="150"/>
    </location>
</feature>
<name>A0AAJ0FPK4_9PEZI</name>
<evidence type="ECO:0000313" key="3">
    <source>
        <dbReference type="EMBL" id="KAK1768240.1"/>
    </source>
</evidence>
<keyword evidence="4" id="KW-1185">Reference proteome</keyword>
<comment type="caution">
    <text evidence="3">The sequence shown here is derived from an EMBL/GenBank/DDBJ whole genome shotgun (WGS) entry which is preliminary data.</text>
</comment>
<feature type="chain" id="PRO_5042459895" evidence="2">
    <location>
        <begin position="19"/>
        <end position="150"/>
    </location>
</feature>
<dbReference type="AlphaFoldDB" id="A0AAJ0FPK4"/>
<dbReference type="EMBL" id="MU839006">
    <property type="protein sequence ID" value="KAK1768240.1"/>
    <property type="molecule type" value="Genomic_DNA"/>
</dbReference>
<dbReference type="GeneID" id="85310911"/>
<dbReference type="RefSeq" id="XP_060284453.1">
    <property type="nucleotide sequence ID" value="XM_060427724.1"/>
</dbReference>
<protein>
    <submittedName>
        <fullName evidence="3">Uncharacterized protein</fullName>
    </submittedName>
</protein>
<dbReference type="Proteomes" id="UP001244011">
    <property type="component" value="Unassembled WGS sequence"/>
</dbReference>